<keyword evidence="8" id="KW-1185">Reference proteome</keyword>
<gene>
    <name evidence="7" type="ORF">M7I_3743</name>
</gene>
<dbReference type="Gene3D" id="3.30.30.170">
    <property type="match status" value="1"/>
</dbReference>
<dbReference type="GO" id="GO:0001731">
    <property type="term" value="P:formation of translation preinitiation complex"/>
    <property type="evidence" value="ECO:0007669"/>
    <property type="project" value="TreeGrafter"/>
</dbReference>
<comment type="caution">
    <text evidence="7">The sequence shown here is derived from an EMBL/GenBank/DDBJ whole genome shotgun (WGS) entry which is preliminary data.</text>
</comment>
<keyword evidence="3" id="KW-0648">Protein biosynthesis</keyword>
<evidence type="ECO:0000256" key="5">
    <source>
        <dbReference type="SAM" id="MobiDB-lite"/>
    </source>
</evidence>
<evidence type="ECO:0000256" key="4">
    <source>
        <dbReference type="RuleBase" id="RU363045"/>
    </source>
</evidence>
<dbReference type="InterPro" id="IPR002838">
    <property type="entry name" value="AIM24"/>
</dbReference>
<dbReference type="SMART" id="SM00653">
    <property type="entry name" value="eIF2B_5"/>
    <property type="match status" value="1"/>
</dbReference>
<evidence type="ECO:0000256" key="2">
    <source>
        <dbReference type="ARBA" id="ARBA00022540"/>
    </source>
</evidence>
<evidence type="ECO:0000256" key="3">
    <source>
        <dbReference type="ARBA" id="ARBA00022917"/>
    </source>
</evidence>
<evidence type="ECO:0000313" key="8">
    <source>
        <dbReference type="Proteomes" id="UP000005446"/>
    </source>
</evidence>
<dbReference type="Gene3D" id="3.60.160.10">
    <property type="entry name" value="Mitochondrial biogenesis AIM24"/>
    <property type="match status" value="1"/>
</dbReference>
<feature type="compositionally biased region" description="Basic and acidic residues" evidence="5">
    <location>
        <begin position="1103"/>
        <end position="1117"/>
    </location>
</feature>
<dbReference type="InterPro" id="IPR002735">
    <property type="entry name" value="Transl_init_fac_IF2/IF5_dom"/>
</dbReference>
<sequence>MASEAVPIPERKARKSVAFSEGTSIVDENGVVTMKEDEHDDTKNTALSHSASHDDAADAKEEDDVADMLKSMKKKKKKVKTEDAEEGEGEAAADGGLDLSSMKKKKKSKKPKEGTEEDFAKRVAALELGDNAAEGEEAESAEAGEVDEGDMEKGTGIWQHDETKQIGYELLLSRFFTLLAQKNPDHASSGSRSYKIPPPQCLREGNKKTIFANIAEICKRMKRTDEHVTSYLFAELGTSGSVDGSRRLVIKGRFQQKQIENVLRRYINNEPLQVLASRRNRHHNSIMLLLLQHHRNKLNTHTHLHSNKVLQLTLLRTLLPRNSMALLRKLSHTHPHRSNNNKRLSSSNTLPHQTSHNTARLTNKLQPKQLHNSTNSNKQHFLLIRNRPIARGTQKKSQPWTDSNSIVTIQLAMGCPLTAKPGAMIAMTPTITLKGAIKFSMKKLLGGDISVSTYTGPGELLLAPTALGDITNIRLSGDEQWSVGKDAFLACTQGVVKEYKRQGIGKAMFSGEGLFVYKISGTGILWITSFGAIIRKDSDQEHLPLRLNLRDKSTRRKDRHGQAKKPSRVALREPKASPVKGAVNAKPTGNVGRDSPAGSIRTKQPEKPNLGSPTKRPTKGSVETPPPTKTSLRSTKAFVVKTYEVIEDDLAPRNPTKGSDNGQHSDHSSHSHPVLAIGGLSESTKNMFMAHQGKKQATPPIPLKDPRRRLLGTNNTDADDEGSETFEDSIRSALATPGTHNYHQRAQTPTSVKSVRWDPAVVSVGRITSGAKPALDDSPWVFPPSTTKEQTSITDVLKTLSRLKKEDQQTLRDYLRDLGSPESEDRSSITQRPSREETNERFGLDGMFAKKLNPEASVFRKVLGPKKQTEKQENPNTNPQLESLGETKQAREPNEPVVVTSTPRKGLKMDIPHRQKVERSSKEPTWINIYNPPSAKDMPAGHRNQLPFNDQNGAAHKRPPYNPRRPPHKSKSANGPLVDVSLANVPPEWGPGRVAQPVDEAWGQSLINQFSSKYPRTGKVDIKAKYQAPGQMRQAAAIQQELELLIYTEKEKAAAMGKAGLARPKPPVSRKEPKITVVEKGSFSSENEPLSSQAQPEVLGYEQPKKEPELTVVEKRPSPAMSNPFSTPEKKHVSRREPSVTIVEKRSSSDDDPFTCSTKSNLLASFASSTNTVQKSWEQW</sequence>
<dbReference type="SUPFAM" id="SSF100966">
    <property type="entry name" value="Translation initiation factor 2 beta, aIF2beta, N-terminal domain"/>
    <property type="match status" value="1"/>
</dbReference>
<dbReference type="GO" id="GO:0005739">
    <property type="term" value="C:mitochondrion"/>
    <property type="evidence" value="ECO:0007669"/>
    <property type="project" value="UniProtKB-SubCell"/>
</dbReference>
<feature type="region of interest" description="Disordered" evidence="5">
    <location>
        <begin position="648"/>
        <end position="674"/>
    </location>
</feature>
<feature type="compositionally biased region" description="Basic residues" evidence="5">
    <location>
        <begin position="955"/>
        <end position="971"/>
    </location>
</feature>
<dbReference type="InterPro" id="IPR016189">
    <property type="entry name" value="Transl_init_fac_IF2/IF5_N"/>
</dbReference>
<dbReference type="InterPro" id="IPR016031">
    <property type="entry name" value="Trp_RNA-bd_attenuator-like_dom"/>
</dbReference>
<dbReference type="GO" id="GO:0005850">
    <property type="term" value="C:eukaryotic translation initiation factor 2 complex"/>
    <property type="evidence" value="ECO:0007669"/>
    <property type="project" value="TreeGrafter"/>
</dbReference>
<feature type="compositionally biased region" description="Acidic residues" evidence="5">
    <location>
        <begin position="133"/>
        <end position="150"/>
    </location>
</feature>
<dbReference type="OrthoDB" id="10255414at2759"/>
<feature type="region of interest" description="Disordered" evidence="5">
    <location>
        <begin position="331"/>
        <end position="357"/>
    </location>
</feature>
<feature type="region of interest" description="Disordered" evidence="5">
    <location>
        <begin position="815"/>
        <end position="843"/>
    </location>
</feature>
<feature type="region of interest" description="Disordered" evidence="5">
    <location>
        <begin position="547"/>
        <end position="636"/>
    </location>
</feature>
<dbReference type="Pfam" id="PF01873">
    <property type="entry name" value="eIF-5_eIF-2B"/>
    <property type="match status" value="1"/>
</dbReference>
<evidence type="ECO:0000259" key="6">
    <source>
        <dbReference type="SMART" id="SM00653"/>
    </source>
</evidence>
<keyword evidence="4" id="KW-0496">Mitochondrion</keyword>
<feature type="compositionally biased region" description="Basic and acidic residues" evidence="5">
    <location>
        <begin position="823"/>
        <end position="843"/>
    </location>
</feature>
<feature type="compositionally biased region" description="Basic and acidic residues" evidence="5">
    <location>
        <begin position="1128"/>
        <end position="1149"/>
    </location>
</feature>
<dbReference type="InParanoid" id="H0EMB3"/>
<dbReference type="InterPro" id="IPR036983">
    <property type="entry name" value="AIM24_sf"/>
</dbReference>
<dbReference type="EMBL" id="AGUE01000089">
    <property type="protein sequence ID" value="EHL00253.1"/>
    <property type="molecule type" value="Genomic_DNA"/>
</dbReference>
<comment type="subcellular location">
    <subcellularLocation>
        <location evidence="4">Mitochondrion</location>
    </subcellularLocation>
</comment>
<feature type="domain" description="Translation initiation factor IF2/IF5" evidence="6">
    <location>
        <begin position="191"/>
        <end position="286"/>
    </location>
</feature>
<feature type="compositionally biased region" description="Polar residues" evidence="5">
    <location>
        <begin position="1082"/>
        <end position="1095"/>
    </location>
</feature>
<feature type="compositionally biased region" description="Basic residues" evidence="5">
    <location>
        <begin position="331"/>
        <end position="340"/>
    </location>
</feature>
<comment type="similarity">
    <text evidence="1">Belongs to the eIF-2-beta/eIF-5 family.</text>
</comment>
<feature type="compositionally biased region" description="Basic and acidic residues" evidence="5">
    <location>
        <begin position="111"/>
        <end position="121"/>
    </location>
</feature>
<keyword evidence="2 7" id="KW-0396">Initiation factor</keyword>
<dbReference type="SUPFAM" id="SSF51219">
    <property type="entry name" value="TRAP-like"/>
    <property type="match status" value="1"/>
</dbReference>
<name>H0EMB3_GLAL7</name>
<dbReference type="HOGENOM" id="CLU_273109_0_0_1"/>
<proteinExistence type="inferred from homology"/>
<feature type="region of interest" description="Disordered" evidence="5">
    <location>
        <begin position="864"/>
        <end position="984"/>
    </location>
</feature>
<accession>H0EMB3</accession>
<protein>
    <recommendedName>
        <fullName evidence="4">Altered inheritance of mitochondria protein 24, mitochondrial</fullName>
    </recommendedName>
</protein>
<dbReference type="AlphaFoldDB" id="H0EMB3"/>
<evidence type="ECO:0000256" key="1">
    <source>
        <dbReference type="ARBA" id="ARBA00010397"/>
    </source>
</evidence>
<reference evidence="7 8" key="1">
    <citation type="journal article" date="2012" name="Eukaryot. Cell">
        <title>Genome sequence of the fungus Glarea lozoyensis: the first genome sequence of a species from the Helotiaceae family.</title>
        <authorList>
            <person name="Youssar L."/>
            <person name="Gruening B.A."/>
            <person name="Erxleben A."/>
            <person name="Guenther S."/>
            <person name="Huettel W."/>
        </authorList>
    </citation>
    <scope>NUCLEOTIDE SEQUENCE [LARGE SCALE GENOMIC DNA]</scope>
    <source>
        <strain evidence="8">ATCC 74030 / MF5533</strain>
    </source>
</reference>
<dbReference type="PANTHER" id="PTHR23001">
    <property type="entry name" value="EUKARYOTIC TRANSLATION INITIATION FACTOR"/>
    <property type="match status" value="1"/>
</dbReference>
<dbReference type="InterPro" id="IPR045196">
    <property type="entry name" value="IF2/IF5"/>
</dbReference>
<evidence type="ECO:0000313" key="7">
    <source>
        <dbReference type="EMBL" id="EHL00253.1"/>
    </source>
</evidence>
<dbReference type="FunFam" id="3.30.30.170:FF:000001">
    <property type="entry name" value="Eukaryotic translation initiation factor 2 subunit"/>
    <property type="match status" value="1"/>
</dbReference>
<feature type="region of interest" description="Disordered" evidence="5">
    <location>
        <begin position="1"/>
        <end position="153"/>
    </location>
</feature>
<organism evidence="7 8">
    <name type="scientific">Glarea lozoyensis (strain ATCC 74030 / MF5533)</name>
    <dbReference type="NCBI Taxonomy" id="1104152"/>
    <lineage>
        <taxon>Eukaryota</taxon>
        <taxon>Fungi</taxon>
        <taxon>Dikarya</taxon>
        <taxon>Ascomycota</taxon>
        <taxon>Pezizomycotina</taxon>
        <taxon>Leotiomycetes</taxon>
        <taxon>Helotiales</taxon>
        <taxon>Helotiaceae</taxon>
        <taxon>Glarea</taxon>
    </lineage>
</organism>
<feature type="compositionally biased region" description="Basic and acidic residues" evidence="5">
    <location>
        <begin position="34"/>
        <end position="43"/>
    </location>
</feature>
<comment type="similarity">
    <text evidence="4">Belongs to the AIM24 family.</text>
</comment>
<dbReference type="Pfam" id="PF01987">
    <property type="entry name" value="AIM24"/>
    <property type="match status" value="1"/>
</dbReference>
<dbReference type="GO" id="GO:0031369">
    <property type="term" value="F:translation initiation factor binding"/>
    <property type="evidence" value="ECO:0007669"/>
    <property type="project" value="TreeGrafter"/>
</dbReference>
<feature type="region of interest" description="Disordered" evidence="5">
    <location>
        <begin position="1079"/>
        <end position="1157"/>
    </location>
</feature>
<feature type="compositionally biased region" description="Basic and acidic residues" evidence="5">
    <location>
        <begin position="907"/>
        <end position="922"/>
    </location>
</feature>
<dbReference type="Proteomes" id="UP000005446">
    <property type="component" value="Unassembled WGS sequence"/>
</dbReference>
<dbReference type="PANTHER" id="PTHR23001:SF3">
    <property type="entry name" value="EUKARYOTIC TRANSLATION INITIATION FACTOR 2 SUBUNIT 2"/>
    <property type="match status" value="1"/>
</dbReference>
<dbReference type="GO" id="GO:0003729">
    <property type="term" value="F:mRNA binding"/>
    <property type="evidence" value="ECO:0007669"/>
    <property type="project" value="TreeGrafter"/>
</dbReference>
<feature type="compositionally biased region" description="Basic residues" evidence="5">
    <location>
        <begin position="553"/>
        <end position="567"/>
    </location>
</feature>
<dbReference type="GO" id="GO:0003743">
    <property type="term" value="F:translation initiation factor activity"/>
    <property type="evidence" value="ECO:0007669"/>
    <property type="project" value="UniProtKB-KW"/>
</dbReference>
<feature type="region of interest" description="Disordered" evidence="5">
    <location>
        <begin position="693"/>
        <end position="724"/>
    </location>
</feature>